<dbReference type="AntiFam" id="ANF00142">
    <property type="entry name" value="Shadow ORF (opposite yadG)"/>
</dbReference>
<gene>
    <name evidence="1" type="ORF">PFLmoz3_02852</name>
</gene>
<dbReference type="Proteomes" id="UP000061348">
    <property type="component" value="Unassembled WGS sequence"/>
</dbReference>
<comment type="caution">
    <text evidence="1">The sequence shown here is derived from an EMBL/GenBank/DDBJ whole genome shotgun (WGS) entry which is preliminary data.</text>
</comment>
<proteinExistence type="predicted"/>
<evidence type="ECO:0000313" key="2">
    <source>
        <dbReference type="Proteomes" id="UP000061348"/>
    </source>
</evidence>
<reference evidence="1 2" key="1">
    <citation type="submission" date="2015-05" db="EMBL/GenBank/DDBJ databases">
        <title>A genomic and transcriptomic approach to investigate the blue pigment phenotype in Pseudomonas fluorescens.</title>
        <authorList>
            <person name="Andreani N.A."/>
            <person name="Cardazzo B."/>
        </authorList>
    </citation>
    <scope>NUCLEOTIDE SEQUENCE [LARGE SCALE GENOMIC DNA]</scope>
    <source>
        <strain evidence="1 2">Ps_22</strain>
    </source>
</reference>
<evidence type="ECO:0000313" key="1">
    <source>
        <dbReference type="EMBL" id="KWV87569.1"/>
    </source>
</evidence>
<accession>A0A120G7N7</accession>
<protein>
    <submittedName>
        <fullName evidence="1">Uncharacterized protein</fullName>
    </submittedName>
</protein>
<name>A0A120G7N7_PSEFL</name>
<sequence length="275" mass="30231">MRDDDHQAGALGQDVFQPADGVDVQVVGRFVEQQHFRVGEQRLGQQYAQLPAWGHFAHRAEMLFQGNTQAQQQLAGAGFGGVAVHLGELGFQLGHGHAVFFAHFRQRVDAVAFGLDLPQLLVAHDHGVEHGEFFVGELVLAQFTQAHIRLQHDLAAGRVEVATEDFHEGRLAATVGTDQTIAVAGAELDRDVLEERLGAELHGDVSCGDQLLYLSMGCERDGRCLQACVNSDIKARNPVAEHKIGDVCWNLARIVAYVRRQLYGERRMVLPMSQA</sequence>
<dbReference type="AlphaFoldDB" id="A0A120G7N7"/>
<dbReference type="EMBL" id="LCYA01000077">
    <property type="protein sequence ID" value="KWV87569.1"/>
    <property type="molecule type" value="Genomic_DNA"/>
</dbReference>
<organism evidence="1 2">
    <name type="scientific">Pseudomonas fluorescens</name>
    <dbReference type="NCBI Taxonomy" id="294"/>
    <lineage>
        <taxon>Bacteria</taxon>
        <taxon>Pseudomonadati</taxon>
        <taxon>Pseudomonadota</taxon>
        <taxon>Gammaproteobacteria</taxon>
        <taxon>Pseudomonadales</taxon>
        <taxon>Pseudomonadaceae</taxon>
        <taxon>Pseudomonas</taxon>
    </lineage>
</organism>